<accession>A0AAV4PND0</accession>
<reference evidence="1 2" key="1">
    <citation type="submission" date="2021-06" db="EMBL/GenBank/DDBJ databases">
        <title>Caerostris extrusa draft genome.</title>
        <authorList>
            <person name="Kono N."/>
            <person name="Arakawa K."/>
        </authorList>
    </citation>
    <scope>NUCLEOTIDE SEQUENCE [LARGE SCALE GENOMIC DNA]</scope>
</reference>
<proteinExistence type="predicted"/>
<dbReference type="Proteomes" id="UP001054945">
    <property type="component" value="Unassembled WGS sequence"/>
</dbReference>
<gene>
    <name evidence="1" type="ORF">CEXT_617801</name>
</gene>
<evidence type="ECO:0000313" key="2">
    <source>
        <dbReference type="Proteomes" id="UP001054945"/>
    </source>
</evidence>
<protein>
    <submittedName>
        <fullName evidence="1">Uncharacterized protein</fullName>
    </submittedName>
</protein>
<name>A0AAV4PND0_CAEEX</name>
<organism evidence="1 2">
    <name type="scientific">Caerostris extrusa</name>
    <name type="common">Bark spider</name>
    <name type="synonym">Caerostris bankana</name>
    <dbReference type="NCBI Taxonomy" id="172846"/>
    <lineage>
        <taxon>Eukaryota</taxon>
        <taxon>Metazoa</taxon>
        <taxon>Ecdysozoa</taxon>
        <taxon>Arthropoda</taxon>
        <taxon>Chelicerata</taxon>
        <taxon>Arachnida</taxon>
        <taxon>Araneae</taxon>
        <taxon>Araneomorphae</taxon>
        <taxon>Entelegynae</taxon>
        <taxon>Araneoidea</taxon>
        <taxon>Araneidae</taxon>
        <taxon>Caerostris</taxon>
    </lineage>
</organism>
<sequence>MCTRANCGVFRGVRGWQDNELPCTQGGVKNCVSEVILKCDAPFLELLGSSHIGVSWQFIIPPTPATSENTAVCPRAHASLSPLQRPCRPRIGAHKQGCSPPDLLIPRTAAVTCEYLNEALHLHVSLKLSFRTNGQLTTPVGCLT</sequence>
<dbReference type="EMBL" id="BPLR01004763">
    <property type="protein sequence ID" value="GIX97286.1"/>
    <property type="molecule type" value="Genomic_DNA"/>
</dbReference>
<keyword evidence="2" id="KW-1185">Reference proteome</keyword>
<evidence type="ECO:0000313" key="1">
    <source>
        <dbReference type="EMBL" id="GIX97286.1"/>
    </source>
</evidence>
<comment type="caution">
    <text evidence="1">The sequence shown here is derived from an EMBL/GenBank/DDBJ whole genome shotgun (WGS) entry which is preliminary data.</text>
</comment>
<dbReference type="AlphaFoldDB" id="A0AAV4PND0"/>